<keyword evidence="8 15" id="KW-0675">Receptor</keyword>
<evidence type="ECO:0000256" key="6">
    <source>
        <dbReference type="ARBA" id="ARBA00023077"/>
    </source>
</evidence>
<gene>
    <name evidence="15" type="ORF">PRZ03_19905</name>
</gene>
<evidence type="ECO:0000256" key="4">
    <source>
        <dbReference type="ARBA" id="ARBA00022452"/>
    </source>
</evidence>
<dbReference type="InterPro" id="IPR012910">
    <property type="entry name" value="Plug_dom"/>
</dbReference>
<dbReference type="NCBIfam" id="TIGR01782">
    <property type="entry name" value="TonB-Xanth-Caul"/>
    <property type="match status" value="1"/>
</dbReference>
<keyword evidence="6 11" id="KW-0798">TonB box</keyword>
<feature type="domain" description="TonB-dependent receptor-like beta-barrel" evidence="13">
    <location>
        <begin position="407"/>
        <end position="849"/>
    </location>
</feature>
<keyword evidence="7 10" id="KW-0472">Membrane</keyword>
<evidence type="ECO:0000256" key="1">
    <source>
        <dbReference type="ARBA" id="ARBA00004571"/>
    </source>
</evidence>
<keyword evidence="3 10" id="KW-0813">Transport</keyword>
<evidence type="ECO:0000256" key="5">
    <source>
        <dbReference type="ARBA" id="ARBA00022692"/>
    </source>
</evidence>
<evidence type="ECO:0000313" key="16">
    <source>
        <dbReference type="Proteomes" id="UP001221189"/>
    </source>
</evidence>
<dbReference type="SUPFAM" id="SSF56935">
    <property type="entry name" value="Porins"/>
    <property type="match status" value="1"/>
</dbReference>
<keyword evidence="9 10" id="KW-0998">Cell outer membrane</keyword>
<keyword evidence="12" id="KW-0732">Signal</keyword>
<dbReference type="InterPro" id="IPR037066">
    <property type="entry name" value="Plug_dom_sf"/>
</dbReference>
<dbReference type="CDD" id="cd01347">
    <property type="entry name" value="ligand_gated_channel"/>
    <property type="match status" value="1"/>
</dbReference>
<dbReference type="PANTHER" id="PTHR40980">
    <property type="entry name" value="PLUG DOMAIN-CONTAINING PROTEIN"/>
    <property type="match status" value="1"/>
</dbReference>
<dbReference type="PANTHER" id="PTHR40980:SF3">
    <property type="entry name" value="TONB-DEPENDENT RECEPTOR-LIKE BETA-BARREL DOMAIN-CONTAINING PROTEIN"/>
    <property type="match status" value="1"/>
</dbReference>
<keyword evidence="5 10" id="KW-0812">Transmembrane</keyword>
<evidence type="ECO:0000313" key="15">
    <source>
        <dbReference type="EMBL" id="MDC8773838.1"/>
    </source>
</evidence>
<reference evidence="15 16" key="1">
    <citation type="submission" date="2022-10" db="EMBL/GenBank/DDBJ databases">
        <title>Paucibacter sp. hw1 Genome sequencing.</title>
        <authorList>
            <person name="Park S."/>
        </authorList>
    </citation>
    <scope>NUCLEOTIDE SEQUENCE [LARGE SCALE GENOMIC DNA]</scope>
    <source>
        <strain evidence="16">hw1</strain>
    </source>
</reference>
<feature type="signal peptide" evidence="12">
    <location>
        <begin position="1"/>
        <end position="29"/>
    </location>
</feature>
<evidence type="ECO:0000256" key="8">
    <source>
        <dbReference type="ARBA" id="ARBA00023170"/>
    </source>
</evidence>
<feature type="chain" id="PRO_5045961674" evidence="12">
    <location>
        <begin position="30"/>
        <end position="881"/>
    </location>
</feature>
<comment type="subcellular location">
    <subcellularLocation>
        <location evidence="1 10">Cell outer membrane</location>
        <topology evidence="1 10">Multi-pass membrane protein</topology>
    </subcellularLocation>
</comment>
<proteinExistence type="inferred from homology"/>
<accession>A0ABT5KIS8</accession>
<sequence>MSQPLFKQKLLPSLISLMLGATAFHNASAADEAPQAAAATTAQAGKNAELETVEIRGVRATLQRNLSEKREQNAIVDSIRSEDVGKFPDRNVADSLQRVPGISVDRGWGEGKAIFVRGTDKSLNMTQLNGQAVSSSEWWLNEPQTRSFNYDILPSEIVGSINVYKSPSADQDEGSIGGLVNVKTRKPLDFKDQLTAQASVEAVYSKLPAKTDPQLSGLLNWKNDDKTFGVMVAVNRQTRTMRRDGLENFTAGGSTTPIVDQNGVKTDAYASWGGGSAIFRQDRERNTANVALEFKPVREADIILNYMNSDMKMDNNNQNYLWQAGGLADANGNINVVDPKFISTSDGKKALVGGTLPKVGGVSFEPIYRKSFMKSDVLDLDGSYQGTNWKAHGQVGTTSSSGGSTHDRHFWMQGDSRVQLDLGPDKYGVKYLDISPLDPKVLTLQGGDDRTREMKGKENYVQGDLVFDLTTPFFNAVSIGAKFRDNTLENTRIQGVADTKSPDWKPFSLADLSTGPSPLLSQAAATPGALTQYAWFDDGLVDSKGIPMYDKVMKYAPLPGSNYKIHEKISAAYVKGDFAIDKLRGDMGVRFVKTQQNSQGNVINANTQKFESTSVDNNYTDVLPNLNMAYDLNKKVILRGAISKVMARHSFNLLSPGFTPDGTILTDGKAGNPLLKPVHANQAEFGAEWYFDDAAVIAATAFVKKLDTFAYKKYTKEVIGGQTFNVQRPYNADNGADIKGFELQWQQPFGNSGFGAVANYTYTDAKAGKVNPGDPELKVLGNSRDQYNISGYYEKNGISLRVSYNYRSKSFGDLDSGGQQVNGAYGQIDATASWDITPKLSLFATGVNLNNELVKQNTSDGIPVGIYENGARYSVGLRAKF</sequence>
<comment type="similarity">
    <text evidence="2 10 11">Belongs to the TonB-dependent receptor family.</text>
</comment>
<protein>
    <submittedName>
        <fullName evidence="15">TonB-dependent receptor</fullName>
    </submittedName>
</protein>
<dbReference type="Pfam" id="PF00593">
    <property type="entry name" value="TonB_dep_Rec_b-barrel"/>
    <property type="match status" value="1"/>
</dbReference>
<dbReference type="EMBL" id="JAQQXT010000015">
    <property type="protein sequence ID" value="MDC8773838.1"/>
    <property type="molecule type" value="Genomic_DNA"/>
</dbReference>
<organism evidence="15 16">
    <name type="scientific">Roseateles albus</name>
    <dbReference type="NCBI Taxonomy" id="2987525"/>
    <lineage>
        <taxon>Bacteria</taxon>
        <taxon>Pseudomonadati</taxon>
        <taxon>Pseudomonadota</taxon>
        <taxon>Betaproteobacteria</taxon>
        <taxon>Burkholderiales</taxon>
        <taxon>Sphaerotilaceae</taxon>
        <taxon>Roseateles</taxon>
    </lineage>
</organism>
<keyword evidence="4 10" id="KW-1134">Transmembrane beta strand</keyword>
<dbReference type="InterPro" id="IPR000531">
    <property type="entry name" value="Beta-barrel_TonB"/>
</dbReference>
<dbReference type="Gene3D" id="2.40.170.20">
    <property type="entry name" value="TonB-dependent receptor, beta-barrel domain"/>
    <property type="match status" value="1"/>
</dbReference>
<name>A0ABT5KIS8_9BURK</name>
<evidence type="ECO:0000256" key="7">
    <source>
        <dbReference type="ARBA" id="ARBA00023136"/>
    </source>
</evidence>
<dbReference type="InterPro" id="IPR039426">
    <property type="entry name" value="TonB-dep_rcpt-like"/>
</dbReference>
<keyword evidence="16" id="KW-1185">Reference proteome</keyword>
<dbReference type="Proteomes" id="UP001221189">
    <property type="component" value="Unassembled WGS sequence"/>
</dbReference>
<comment type="caution">
    <text evidence="15">The sequence shown here is derived from an EMBL/GenBank/DDBJ whole genome shotgun (WGS) entry which is preliminary data.</text>
</comment>
<evidence type="ECO:0000256" key="11">
    <source>
        <dbReference type="RuleBase" id="RU003357"/>
    </source>
</evidence>
<evidence type="ECO:0000256" key="3">
    <source>
        <dbReference type="ARBA" id="ARBA00022448"/>
    </source>
</evidence>
<evidence type="ECO:0000256" key="2">
    <source>
        <dbReference type="ARBA" id="ARBA00009810"/>
    </source>
</evidence>
<dbReference type="PROSITE" id="PS52016">
    <property type="entry name" value="TONB_DEPENDENT_REC_3"/>
    <property type="match status" value="1"/>
</dbReference>
<evidence type="ECO:0000256" key="10">
    <source>
        <dbReference type="PROSITE-ProRule" id="PRU01360"/>
    </source>
</evidence>
<evidence type="ECO:0000259" key="13">
    <source>
        <dbReference type="Pfam" id="PF00593"/>
    </source>
</evidence>
<evidence type="ECO:0000256" key="9">
    <source>
        <dbReference type="ARBA" id="ARBA00023237"/>
    </source>
</evidence>
<dbReference type="InterPro" id="IPR010104">
    <property type="entry name" value="TonB_rcpt_bac"/>
</dbReference>
<dbReference type="RefSeq" id="WP_273601939.1">
    <property type="nucleotide sequence ID" value="NZ_JAQQXT010000015.1"/>
</dbReference>
<evidence type="ECO:0000259" key="14">
    <source>
        <dbReference type="Pfam" id="PF07715"/>
    </source>
</evidence>
<dbReference type="Pfam" id="PF07715">
    <property type="entry name" value="Plug"/>
    <property type="match status" value="1"/>
</dbReference>
<evidence type="ECO:0000256" key="12">
    <source>
        <dbReference type="SAM" id="SignalP"/>
    </source>
</evidence>
<dbReference type="InterPro" id="IPR036942">
    <property type="entry name" value="Beta-barrel_TonB_sf"/>
</dbReference>
<dbReference type="Gene3D" id="2.170.130.10">
    <property type="entry name" value="TonB-dependent receptor, plug domain"/>
    <property type="match status" value="1"/>
</dbReference>
<feature type="domain" description="TonB-dependent receptor plug" evidence="14">
    <location>
        <begin position="69"/>
        <end position="178"/>
    </location>
</feature>